<dbReference type="STRING" id="946077.W5A_12601"/>
<organism evidence="1 2">
    <name type="scientific">Imtechella halotolerans K1</name>
    <dbReference type="NCBI Taxonomy" id="946077"/>
    <lineage>
        <taxon>Bacteria</taxon>
        <taxon>Pseudomonadati</taxon>
        <taxon>Bacteroidota</taxon>
        <taxon>Flavobacteriia</taxon>
        <taxon>Flavobacteriales</taxon>
        <taxon>Flavobacteriaceae</taxon>
        <taxon>Imtechella</taxon>
    </lineage>
</organism>
<dbReference type="EMBL" id="AJJU01000037">
    <property type="protein sequence ID" value="EID72346.1"/>
    <property type="molecule type" value="Genomic_DNA"/>
</dbReference>
<dbReference type="eggNOG" id="ENOG5032Y49">
    <property type="taxonomic scope" value="Bacteria"/>
</dbReference>
<dbReference type="SUPFAM" id="SSF49464">
    <property type="entry name" value="Carboxypeptidase regulatory domain-like"/>
    <property type="match status" value="1"/>
</dbReference>
<dbReference type="Proteomes" id="UP000005938">
    <property type="component" value="Unassembled WGS sequence"/>
</dbReference>
<protein>
    <submittedName>
        <fullName evidence="1">Uncharacterized protein</fullName>
    </submittedName>
</protein>
<dbReference type="InterPro" id="IPR008969">
    <property type="entry name" value="CarboxyPept-like_regulatory"/>
</dbReference>
<keyword evidence="2" id="KW-1185">Reference proteome</keyword>
<accession>I0W7I0</accession>
<evidence type="ECO:0000313" key="1">
    <source>
        <dbReference type="EMBL" id="EID72346.1"/>
    </source>
</evidence>
<comment type="caution">
    <text evidence="1">The sequence shown here is derived from an EMBL/GenBank/DDBJ whole genome shotgun (WGS) entry which is preliminary data.</text>
</comment>
<reference evidence="1 2" key="1">
    <citation type="journal article" date="2012" name="J. Bacteriol.">
        <title>Genome Sequence of the Halotolerant Bacterium Imtechella halotolerans K1T.</title>
        <authorList>
            <person name="Kumar S."/>
            <person name="Vikram S."/>
            <person name="Subramanian S."/>
            <person name="Raghava G.P."/>
            <person name="Pinnaka A.K."/>
        </authorList>
    </citation>
    <scope>NUCLEOTIDE SEQUENCE [LARGE SCALE GENOMIC DNA]</scope>
    <source>
        <strain evidence="1 2">K1</strain>
    </source>
</reference>
<evidence type="ECO:0000313" key="2">
    <source>
        <dbReference type="Proteomes" id="UP000005938"/>
    </source>
</evidence>
<name>I0W7I0_9FLAO</name>
<gene>
    <name evidence="1" type="ORF">W5A_12601</name>
</gene>
<sequence length="272" mass="31618">MQLMNSIQRFKNITILLFIILLLSSCVSRLIRPTLTGTIVDFEGNPIENCSVGSVKTDKDGYFELVEIRKNRFYFTELFKMEAPPIFISEPIHKDGYIDEKIEIFHKYGGGLPKGATWNLDSIHLMKSSFDEYSKLLQNSWLAVDMPDENTLYLLRNNFKKRCKTKKCNTISNKLDTNITKSPKNSNVTRIHLKLKENGQMDIVKIIHYRNISSTNPNFKENDTLRTQGKWFLNSGYLRLSSNLEEIEGTYHISPAENVGYQYVVLRRFKNR</sequence>
<dbReference type="AlphaFoldDB" id="I0W7I0"/>
<proteinExistence type="predicted"/>